<proteinExistence type="predicted"/>
<accession>A0A0E9RTZ7</accession>
<keyword evidence="1" id="KW-1133">Transmembrane helix</keyword>
<name>A0A0E9RTZ7_ANGAN</name>
<reference evidence="2" key="2">
    <citation type="journal article" date="2015" name="Fish Shellfish Immunol.">
        <title>Early steps in the European eel (Anguilla anguilla)-Vibrio vulnificus interaction in the gills: Role of the RtxA13 toxin.</title>
        <authorList>
            <person name="Callol A."/>
            <person name="Pajuelo D."/>
            <person name="Ebbesson L."/>
            <person name="Teles M."/>
            <person name="MacKenzie S."/>
            <person name="Amaro C."/>
        </authorList>
    </citation>
    <scope>NUCLEOTIDE SEQUENCE</scope>
</reference>
<evidence type="ECO:0000256" key="1">
    <source>
        <dbReference type="SAM" id="Phobius"/>
    </source>
</evidence>
<organism evidence="2">
    <name type="scientific">Anguilla anguilla</name>
    <name type="common">European freshwater eel</name>
    <name type="synonym">Muraena anguilla</name>
    <dbReference type="NCBI Taxonomy" id="7936"/>
    <lineage>
        <taxon>Eukaryota</taxon>
        <taxon>Metazoa</taxon>
        <taxon>Chordata</taxon>
        <taxon>Craniata</taxon>
        <taxon>Vertebrata</taxon>
        <taxon>Euteleostomi</taxon>
        <taxon>Actinopterygii</taxon>
        <taxon>Neopterygii</taxon>
        <taxon>Teleostei</taxon>
        <taxon>Anguilliformes</taxon>
        <taxon>Anguillidae</taxon>
        <taxon>Anguilla</taxon>
    </lineage>
</organism>
<sequence>MIIKNNNRKHKKSILASFNSLSFEVVIGASSGVAHRALSTCSSQAATSAVRVRPLSLSLSLSLSLLLVLLVLLHCPV</sequence>
<keyword evidence="1" id="KW-0472">Membrane</keyword>
<evidence type="ECO:0000313" key="2">
    <source>
        <dbReference type="EMBL" id="JAH32601.1"/>
    </source>
</evidence>
<keyword evidence="1" id="KW-0812">Transmembrane</keyword>
<feature type="transmembrane region" description="Helical" evidence="1">
    <location>
        <begin position="55"/>
        <end position="73"/>
    </location>
</feature>
<protein>
    <submittedName>
        <fullName evidence="2">Uncharacterized protein</fullName>
    </submittedName>
</protein>
<reference evidence="2" key="1">
    <citation type="submission" date="2014-11" db="EMBL/GenBank/DDBJ databases">
        <authorList>
            <person name="Amaro Gonzalez C."/>
        </authorList>
    </citation>
    <scope>NUCLEOTIDE SEQUENCE</scope>
</reference>
<dbReference type="EMBL" id="GBXM01075976">
    <property type="protein sequence ID" value="JAH32601.1"/>
    <property type="molecule type" value="Transcribed_RNA"/>
</dbReference>
<dbReference type="AlphaFoldDB" id="A0A0E9RTZ7"/>